<dbReference type="KEGG" id="sbd:ATN00_00565"/>
<dbReference type="Pfam" id="PF04860">
    <property type="entry name" value="Phage_portal"/>
    <property type="match status" value="1"/>
</dbReference>
<dbReference type="RefSeq" id="WP_062060888.1">
    <property type="nucleotide sequence ID" value="NZ_CP013264.1"/>
</dbReference>
<evidence type="ECO:0000313" key="1">
    <source>
        <dbReference type="EMBL" id="ALR19031.1"/>
    </source>
</evidence>
<dbReference type="Gene3D" id="1.20.1270.210">
    <property type="match status" value="1"/>
</dbReference>
<proteinExistence type="predicted"/>
<dbReference type="InterPro" id="IPR006944">
    <property type="entry name" value="Phage/GTA_portal"/>
</dbReference>
<dbReference type="STRING" id="1332080.ATN00_00565"/>
<evidence type="ECO:0000313" key="2">
    <source>
        <dbReference type="Proteomes" id="UP000056968"/>
    </source>
</evidence>
<dbReference type="Proteomes" id="UP000056968">
    <property type="component" value="Chromosome"/>
</dbReference>
<gene>
    <name evidence="1" type="ORF">ATN00_00565</name>
</gene>
<dbReference type="EMBL" id="CP013264">
    <property type="protein sequence ID" value="ALR19031.1"/>
    <property type="molecule type" value="Genomic_DNA"/>
</dbReference>
<organism evidence="1 2">
    <name type="scientific">Sphingobium baderi</name>
    <dbReference type="NCBI Taxonomy" id="1332080"/>
    <lineage>
        <taxon>Bacteria</taxon>
        <taxon>Pseudomonadati</taxon>
        <taxon>Pseudomonadota</taxon>
        <taxon>Alphaproteobacteria</taxon>
        <taxon>Sphingomonadales</taxon>
        <taxon>Sphingomonadaceae</taxon>
        <taxon>Sphingobium</taxon>
    </lineage>
</organism>
<sequence length="396" mass="43669">MTFMETLRGWLGAPERRDYQPPVTMTTLGVGVPCEPANPYLAENLAVVLAAVNILSGTMAALPVIVYTRRQGERIEQPDHWLQKLVRGGPNSQQVWGGLIESAVASVELHGNALVEIERDENGSVNGLRFIPWPWVTAQLLSTGRMAFDVYEPQMPAMGARKRRLLAADVIHLKDRSDDGLIGRSRLSRARETLRAATAQQTFATAFLERGAQPSGVLEVPGVMTQEQRTTLREAFKSRHGGADNAGSTLVLDGGISWKSAQISPEDAELLASRRFSVEEIARVFGVPPPLVGDLSHGTFTNSREAARWFGQFSLTPRVRRIEAELNRALFGPGSRYEIEFDMSDLLRSDPETRWASHKIAVEAGILDPDEIRQIEGWNKRKVEAAKTPVEGEQAA</sequence>
<dbReference type="OrthoDB" id="7592047at2"/>
<dbReference type="InterPro" id="IPR006427">
    <property type="entry name" value="Portal_HK97"/>
</dbReference>
<keyword evidence="2" id="KW-1185">Reference proteome</keyword>
<dbReference type="Gene3D" id="3.40.140.120">
    <property type="match status" value="1"/>
</dbReference>
<protein>
    <submittedName>
        <fullName evidence="1">Phage portal protein</fullName>
    </submittedName>
</protein>
<dbReference type="NCBIfam" id="TIGR01537">
    <property type="entry name" value="portal_HK97"/>
    <property type="match status" value="1"/>
</dbReference>
<reference evidence="1 2" key="1">
    <citation type="submission" date="2015-11" db="EMBL/GenBank/DDBJ databases">
        <title>A Two-component Flavoprotein Monooxygenase System MeaXY Responsible for para-Hydroxylation of 2-Methyl-6-ethylaniline and 2,6-Diethylaniline in Sphingobium baderi DE-13.</title>
        <authorList>
            <person name="Cheng M."/>
            <person name="Meng Q."/>
            <person name="Yang Y."/>
            <person name="Chu C."/>
            <person name="Yan X."/>
            <person name="He J."/>
            <person name="Li S."/>
        </authorList>
    </citation>
    <scope>NUCLEOTIDE SEQUENCE [LARGE SCALE GENOMIC DNA]</scope>
    <source>
        <strain evidence="1 2">DE-13</strain>
    </source>
</reference>
<dbReference type="Gene3D" id="3.30.1120.70">
    <property type="match status" value="1"/>
</dbReference>
<name>A0A0S3EUE6_9SPHN</name>
<dbReference type="AlphaFoldDB" id="A0A0S3EUE6"/>
<accession>A0A0S3EUE6</accession>